<dbReference type="RefSeq" id="WP_154519115.1">
    <property type="nucleotide sequence ID" value="NZ_VUMT01000009.1"/>
</dbReference>
<accession>A0A6L5Y0J0</accession>
<gene>
    <name evidence="1" type="ORF">FYJ58_07405</name>
</gene>
<protein>
    <submittedName>
        <fullName evidence="1">Uncharacterized protein</fullName>
    </submittedName>
</protein>
<dbReference type="Proteomes" id="UP000482209">
    <property type="component" value="Unassembled WGS sequence"/>
</dbReference>
<dbReference type="AlphaFoldDB" id="A0A6L5Y0J0"/>
<evidence type="ECO:0000313" key="2">
    <source>
        <dbReference type="Proteomes" id="UP000482209"/>
    </source>
</evidence>
<keyword evidence="2" id="KW-1185">Reference proteome</keyword>
<name>A0A6L5Y0J0_9FIRM</name>
<comment type="caution">
    <text evidence="1">The sequence shown here is derived from an EMBL/GenBank/DDBJ whole genome shotgun (WGS) entry which is preliminary data.</text>
</comment>
<sequence length="312" mass="36892">MSLKQECIDMINLIIEPLKKNDYDFYDLETDSIRDFCEKTGEDITYSDCQGCENYGKDCPYKKTIRVDVSFWDGADCQRNYIFGNNQVLGKGICSIKNRKQLMSEMLKLKSELEEYKNWCAEFREYYEEYLKYAKEFAKEVKEKYFLLFGLVQTDILPIIFHTDYNYRNGEIDYTTQGNLQIIDKQNLINVYCCMDNVEETKRTIRHEVLHYMLYIAGMKYKDDDAIFHYFCGEFDAHAYKDLKSDEQDLYDQLTNALSMMEKIFQEKNISEEKYTSNYIAILIAVGCPEDGEAYENGMELLKLFKIKSEIA</sequence>
<dbReference type="EMBL" id="VUMT01000009">
    <property type="protein sequence ID" value="MSS63703.1"/>
    <property type="molecule type" value="Genomic_DNA"/>
</dbReference>
<proteinExistence type="predicted"/>
<organism evidence="1 2">
    <name type="scientific">Velocimicrobium porci</name>
    <dbReference type="NCBI Taxonomy" id="2606634"/>
    <lineage>
        <taxon>Bacteria</taxon>
        <taxon>Bacillati</taxon>
        <taxon>Bacillota</taxon>
        <taxon>Clostridia</taxon>
        <taxon>Lachnospirales</taxon>
        <taxon>Lachnospiraceae</taxon>
        <taxon>Velocimicrobium</taxon>
    </lineage>
</organism>
<evidence type="ECO:0000313" key="1">
    <source>
        <dbReference type="EMBL" id="MSS63703.1"/>
    </source>
</evidence>
<reference evidence="1 2" key="1">
    <citation type="submission" date="2019-08" db="EMBL/GenBank/DDBJ databases">
        <title>In-depth cultivation of the pig gut microbiome towards novel bacterial diversity and tailored functional studies.</title>
        <authorList>
            <person name="Wylensek D."/>
            <person name="Hitch T.C.A."/>
            <person name="Clavel T."/>
        </authorList>
    </citation>
    <scope>NUCLEOTIDE SEQUENCE [LARGE SCALE GENOMIC DNA]</scope>
    <source>
        <strain evidence="1 2">WCA-693-APC-MOT-I</strain>
    </source>
</reference>